<evidence type="ECO:0000313" key="1">
    <source>
        <dbReference type="EMBL" id="QNO56436.1"/>
    </source>
</evidence>
<proteinExistence type="predicted"/>
<dbReference type="AlphaFoldDB" id="A0A7G9Z852"/>
<dbReference type="EMBL" id="MT631656">
    <property type="protein sequence ID" value="QNO56436.1"/>
    <property type="molecule type" value="Genomic_DNA"/>
</dbReference>
<sequence length="48" mass="5579">MAKYLKDRKKRELSLEEIEHYRKVAKAIARTIEVQGEVEKVYGIVAMG</sequence>
<name>A0A7G9Z852_9EURY</name>
<gene>
    <name evidence="1" type="ORF">OHJJKADD_00008</name>
</gene>
<accession>A0A7G9Z852</accession>
<protein>
    <submittedName>
        <fullName evidence="1">Uncharacterized protein</fullName>
    </submittedName>
</protein>
<reference evidence="1" key="1">
    <citation type="submission" date="2020-06" db="EMBL/GenBank/DDBJ databases">
        <title>Unique genomic features of the anaerobic methanotrophic archaea.</title>
        <authorList>
            <person name="Chadwick G.L."/>
            <person name="Skennerton C.T."/>
            <person name="Laso-Perez R."/>
            <person name="Leu A.O."/>
            <person name="Speth D.R."/>
            <person name="Yu H."/>
            <person name="Morgan-Lang C."/>
            <person name="Hatzenpichler R."/>
            <person name="Goudeau D."/>
            <person name="Malmstrom R."/>
            <person name="Brazelton W.J."/>
            <person name="Woyke T."/>
            <person name="Hallam S.J."/>
            <person name="Tyson G.W."/>
            <person name="Wegener G."/>
            <person name="Boetius A."/>
            <person name="Orphan V."/>
        </authorList>
    </citation>
    <scope>NUCLEOTIDE SEQUENCE</scope>
</reference>
<organism evidence="1">
    <name type="scientific">Candidatus Methanophaga sp. ANME-1 ERB7</name>
    <dbReference type="NCBI Taxonomy" id="2759913"/>
    <lineage>
        <taxon>Archaea</taxon>
        <taxon>Methanobacteriati</taxon>
        <taxon>Methanobacteriota</taxon>
        <taxon>Stenosarchaea group</taxon>
        <taxon>Methanomicrobia</taxon>
        <taxon>Candidatus Methanophagales</taxon>
        <taxon>Candidatus Methanophagaceae</taxon>
        <taxon>Candidatus Methanophaga</taxon>
    </lineage>
</organism>